<dbReference type="EMBL" id="QVTE01000017">
    <property type="protein sequence ID" value="RFU70068.1"/>
    <property type="molecule type" value="Genomic_DNA"/>
</dbReference>
<name>A0A372LQF7_9BACI</name>
<evidence type="ECO:0000256" key="1">
    <source>
        <dbReference type="SAM" id="Phobius"/>
    </source>
</evidence>
<organism evidence="2 3">
    <name type="scientific">Peribacillus saganii</name>
    <dbReference type="NCBI Taxonomy" id="2303992"/>
    <lineage>
        <taxon>Bacteria</taxon>
        <taxon>Bacillati</taxon>
        <taxon>Bacillota</taxon>
        <taxon>Bacilli</taxon>
        <taxon>Bacillales</taxon>
        <taxon>Bacillaceae</taxon>
        <taxon>Peribacillus</taxon>
    </lineage>
</organism>
<gene>
    <name evidence="2" type="ORF">D0469_07745</name>
</gene>
<evidence type="ECO:0000313" key="3">
    <source>
        <dbReference type="Proteomes" id="UP000264541"/>
    </source>
</evidence>
<keyword evidence="1" id="KW-0812">Transmembrane</keyword>
<evidence type="ECO:0000313" key="2">
    <source>
        <dbReference type="EMBL" id="RFU70068.1"/>
    </source>
</evidence>
<accession>A0A372LQF7</accession>
<feature type="transmembrane region" description="Helical" evidence="1">
    <location>
        <begin position="7"/>
        <end position="28"/>
    </location>
</feature>
<proteinExistence type="predicted"/>
<keyword evidence="3" id="KW-1185">Reference proteome</keyword>
<comment type="caution">
    <text evidence="2">The sequence shown here is derived from an EMBL/GenBank/DDBJ whole genome shotgun (WGS) entry which is preliminary data.</text>
</comment>
<dbReference type="RefSeq" id="WP_117326070.1">
    <property type="nucleotide sequence ID" value="NZ_QVTE01000017.1"/>
</dbReference>
<dbReference type="AlphaFoldDB" id="A0A372LQF7"/>
<protein>
    <submittedName>
        <fullName evidence="2">Uncharacterized protein</fullName>
    </submittedName>
</protein>
<keyword evidence="1" id="KW-1133">Transmembrane helix</keyword>
<sequence length="68" mass="7965">MLKSLRLLLNYAVLIVLYIIVNDFHYHFNLFQVIGTILGRHQKAVEGETEASYPLTAFYAHEMHWAIM</sequence>
<keyword evidence="1" id="KW-0472">Membrane</keyword>
<reference evidence="2 3" key="1">
    <citation type="submission" date="2018-08" db="EMBL/GenBank/DDBJ databases">
        <title>Bacillus chawlae sp. nov., Bacillus glennii sp. nov., and Bacillus saganii sp. nov. Isolated from the Vehicle Assembly Building at Kennedy Space Center where the Viking Spacecraft were Assembled.</title>
        <authorList>
            <person name="Seuylemezian A."/>
            <person name="Vaishampayan P."/>
        </authorList>
    </citation>
    <scope>NUCLEOTIDE SEQUENCE [LARGE SCALE GENOMIC DNA]</scope>
    <source>
        <strain evidence="2 3">V47-23a</strain>
    </source>
</reference>
<dbReference type="Proteomes" id="UP000264541">
    <property type="component" value="Unassembled WGS sequence"/>
</dbReference>